<proteinExistence type="predicted"/>
<gene>
    <name evidence="1" type="ORF">CEXT_452211</name>
</gene>
<organism evidence="1 2">
    <name type="scientific">Caerostris extrusa</name>
    <name type="common">Bark spider</name>
    <name type="synonym">Caerostris bankana</name>
    <dbReference type="NCBI Taxonomy" id="172846"/>
    <lineage>
        <taxon>Eukaryota</taxon>
        <taxon>Metazoa</taxon>
        <taxon>Ecdysozoa</taxon>
        <taxon>Arthropoda</taxon>
        <taxon>Chelicerata</taxon>
        <taxon>Arachnida</taxon>
        <taxon>Araneae</taxon>
        <taxon>Araneomorphae</taxon>
        <taxon>Entelegynae</taxon>
        <taxon>Araneoidea</taxon>
        <taxon>Araneidae</taxon>
        <taxon>Caerostris</taxon>
    </lineage>
</organism>
<comment type="caution">
    <text evidence="1">The sequence shown here is derived from an EMBL/GenBank/DDBJ whole genome shotgun (WGS) entry which is preliminary data.</text>
</comment>
<name>A0AAV4MCA5_CAEEX</name>
<evidence type="ECO:0000313" key="1">
    <source>
        <dbReference type="EMBL" id="GIX69797.1"/>
    </source>
</evidence>
<dbReference type="EMBL" id="BPLR01002084">
    <property type="protein sequence ID" value="GIX69797.1"/>
    <property type="molecule type" value="Genomic_DNA"/>
</dbReference>
<dbReference type="Proteomes" id="UP001054945">
    <property type="component" value="Unassembled WGS sequence"/>
</dbReference>
<evidence type="ECO:0000313" key="2">
    <source>
        <dbReference type="Proteomes" id="UP001054945"/>
    </source>
</evidence>
<keyword evidence="2" id="KW-1185">Reference proteome</keyword>
<accession>A0AAV4MCA5</accession>
<sequence>MTRSIQSGLSSPSVPQCLVSDFHWGCRKREGFSNHLCGPLEEKKNFGGGKGPSYHRGLFWEEGTVCHPQPPSGLFRSGIDKGKIPISLFSLEYLKRIHPCKRSN</sequence>
<protein>
    <submittedName>
        <fullName evidence="1">Uncharacterized protein</fullName>
    </submittedName>
</protein>
<dbReference type="AlphaFoldDB" id="A0AAV4MCA5"/>
<reference evidence="1 2" key="1">
    <citation type="submission" date="2021-06" db="EMBL/GenBank/DDBJ databases">
        <title>Caerostris extrusa draft genome.</title>
        <authorList>
            <person name="Kono N."/>
            <person name="Arakawa K."/>
        </authorList>
    </citation>
    <scope>NUCLEOTIDE SEQUENCE [LARGE SCALE GENOMIC DNA]</scope>
</reference>